<comment type="subcellular location">
    <subcellularLocation>
        <location evidence="1">Cell outer membrane</location>
    </subcellularLocation>
</comment>
<dbReference type="InterPro" id="IPR011990">
    <property type="entry name" value="TPR-like_helical_dom_sf"/>
</dbReference>
<organism evidence="8 9">
    <name type="scientific">Spirosoma sordidisoli</name>
    <dbReference type="NCBI Taxonomy" id="2502893"/>
    <lineage>
        <taxon>Bacteria</taxon>
        <taxon>Pseudomonadati</taxon>
        <taxon>Bacteroidota</taxon>
        <taxon>Cytophagia</taxon>
        <taxon>Cytophagales</taxon>
        <taxon>Cytophagaceae</taxon>
        <taxon>Spirosoma</taxon>
    </lineage>
</organism>
<sequence>MRKTLIPILAFVLTLSSCELEETIYSSIYTEAFYKTAADAEKGLIAVYDPIADMCVGPALTIVSDFSADQCYPRAVVGRNTLTLFSYDPNYTTQRTAGRLSEAPQQIWTSCYDGIEKANWIIEKVPSASMDATRRAQIVGEAYFLRAFYHWTLTKNFGDVPVKIKASVDQAEAIVGKSARADVYKQIYSDLDQAVAAGLVSGPTVEKGRPSKEAVNALYAKVALYNEDWARALQKAQEVINAGKYSLMPDVRDVYRYDREDLARVENIWAYESEGGFSPSRGHQLSGLCGPPNSAGAEYSRASFGSMFAYQSFFNSFDPRDKRRQLLDTSYVDRSNRVVPQRSITPITTQGVLIKKYQDPVSTVGNLPNIPILRLPDMYLVAAEAEARQNGPTALAYGFINVVRKRAGLDDLRTGLSKDAFIDAVIQERSWEFFAEGDRWYDLTRTGKYLTEVPKAVNNVYPTRPVQARNRYFPIPLDELNANPKLEQNPDWK</sequence>
<dbReference type="InterPro" id="IPR012944">
    <property type="entry name" value="SusD_RagB_dom"/>
</dbReference>
<keyword evidence="5" id="KW-0998">Cell outer membrane</keyword>
<evidence type="ECO:0000259" key="7">
    <source>
        <dbReference type="Pfam" id="PF14322"/>
    </source>
</evidence>
<dbReference type="AlphaFoldDB" id="A0A4Q2UQR0"/>
<evidence type="ECO:0000259" key="6">
    <source>
        <dbReference type="Pfam" id="PF07980"/>
    </source>
</evidence>
<proteinExistence type="inferred from homology"/>
<reference evidence="8 9" key="1">
    <citation type="submission" date="2019-01" db="EMBL/GenBank/DDBJ databases">
        <title>Spirosoma flava sp. nov., a propanil-degrading bacterium isolated from herbicide-contaminated soil.</title>
        <authorList>
            <person name="Zhang L."/>
            <person name="Jiang J.-D."/>
        </authorList>
    </citation>
    <scope>NUCLEOTIDE SEQUENCE [LARGE SCALE GENOMIC DNA]</scope>
    <source>
        <strain evidence="8 9">TY50</strain>
    </source>
</reference>
<dbReference type="Proteomes" id="UP000290407">
    <property type="component" value="Unassembled WGS sequence"/>
</dbReference>
<keyword evidence="3" id="KW-0732">Signal</keyword>
<dbReference type="InterPro" id="IPR033985">
    <property type="entry name" value="SusD-like_N"/>
</dbReference>
<dbReference type="SUPFAM" id="SSF48452">
    <property type="entry name" value="TPR-like"/>
    <property type="match status" value="1"/>
</dbReference>
<evidence type="ECO:0000313" key="9">
    <source>
        <dbReference type="Proteomes" id="UP000290407"/>
    </source>
</evidence>
<evidence type="ECO:0000256" key="1">
    <source>
        <dbReference type="ARBA" id="ARBA00004442"/>
    </source>
</evidence>
<evidence type="ECO:0000256" key="5">
    <source>
        <dbReference type="ARBA" id="ARBA00023237"/>
    </source>
</evidence>
<feature type="domain" description="SusD-like N-terminal" evidence="7">
    <location>
        <begin position="102"/>
        <end position="224"/>
    </location>
</feature>
<keyword evidence="9" id="KW-1185">Reference proteome</keyword>
<dbReference type="EMBL" id="SBLB01000002">
    <property type="protein sequence ID" value="RYC69990.1"/>
    <property type="molecule type" value="Genomic_DNA"/>
</dbReference>
<keyword evidence="4" id="KW-0472">Membrane</keyword>
<dbReference type="Pfam" id="PF14322">
    <property type="entry name" value="SusD-like_3"/>
    <property type="match status" value="1"/>
</dbReference>
<accession>A0A4Q2UQR0</accession>
<evidence type="ECO:0000256" key="4">
    <source>
        <dbReference type="ARBA" id="ARBA00023136"/>
    </source>
</evidence>
<protein>
    <submittedName>
        <fullName evidence="8">RagB/SusD family nutrient uptake outer membrane protein</fullName>
    </submittedName>
</protein>
<evidence type="ECO:0000313" key="8">
    <source>
        <dbReference type="EMBL" id="RYC69990.1"/>
    </source>
</evidence>
<gene>
    <name evidence="8" type="ORF">EQG79_08945</name>
</gene>
<feature type="domain" description="RagB/SusD" evidence="6">
    <location>
        <begin position="340"/>
        <end position="492"/>
    </location>
</feature>
<evidence type="ECO:0000256" key="2">
    <source>
        <dbReference type="ARBA" id="ARBA00006275"/>
    </source>
</evidence>
<dbReference type="PROSITE" id="PS51257">
    <property type="entry name" value="PROKAR_LIPOPROTEIN"/>
    <property type="match status" value="1"/>
</dbReference>
<name>A0A4Q2UQR0_9BACT</name>
<comment type="similarity">
    <text evidence="2">Belongs to the SusD family.</text>
</comment>
<dbReference type="Gene3D" id="1.25.40.390">
    <property type="match status" value="1"/>
</dbReference>
<dbReference type="RefSeq" id="WP_129601224.1">
    <property type="nucleotide sequence ID" value="NZ_SBLB01000002.1"/>
</dbReference>
<dbReference type="Pfam" id="PF07980">
    <property type="entry name" value="SusD_RagB"/>
    <property type="match status" value="1"/>
</dbReference>
<evidence type="ECO:0000256" key="3">
    <source>
        <dbReference type="ARBA" id="ARBA00022729"/>
    </source>
</evidence>
<dbReference type="CDD" id="cd08977">
    <property type="entry name" value="SusD"/>
    <property type="match status" value="1"/>
</dbReference>
<comment type="caution">
    <text evidence="8">The sequence shown here is derived from an EMBL/GenBank/DDBJ whole genome shotgun (WGS) entry which is preliminary data.</text>
</comment>
<dbReference type="GO" id="GO:0009279">
    <property type="term" value="C:cell outer membrane"/>
    <property type="evidence" value="ECO:0007669"/>
    <property type="project" value="UniProtKB-SubCell"/>
</dbReference>